<evidence type="ECO:0000259" key="11">
    <source>
        <dbReference type="PROSITE" id="PS50929"/>
    </source>
</evidence>
<name>A0A1M6XV81_9FLAO</name>
<keyword evidence="3" id="KW-1003">Cell membrane</keyword>
<dbReference type="Pfam" id="PF00664">
    <property type="entry name" value="ABC_membrane"/>
    <property type="match status" value="1"/>
</dbReference>
<dbReference type="Gene3D" id="3.40.50.300">
    <property type="entry name" value="P-loop containing nucleotide triphosphate hydrolases"/>
    <property type="match status" value="1"/>
</dbReference>
<keyword evidence="8 9" id="KW-0472">Membrane</keyword>
<dbReference type="SUPFAM" id="SSF90123">
    <property type="entry name" value="ABC transporter transmembrane region"/>
    <property type="match status" value="1"/>
</dbReference>
<dbReference type="PANTHER" id="PTHR43394:SF1">
    <property type="entry name" value="ATP-BINDING CASSETTE SUB-FAMILY B MEMBER 10, MITOCHONDRIAL"/>
    <property type="match status" value="1"/>
</dbReference>
<evidence type="ECO:0000313" key="12">
    <source>
        <dbReference type="EMBL" id="SHL09789.1"/>
    </source>
</evidence>
<dbReference type="InterPro" id="IPR003593">
    <property type="entry name" value="AAA+_ATPase"/>
</dbReference>
<dbReference type="GO" id="GO:0005524">
    <property type="term" value="F:ATP binding"/>
    <property type="evidence" value="ECO:0007669"/>
    <property type="project" value="UniProtKB-KW"/>
</dbReference>
<keyword evidence="7 9" id="KW-1133">Transmembrane helix</keyword>
<dbReference type="InterPro" id="IPR003439">
    <property type="entry name" value="ABC_transporter-like_ATP-bd"/>
</dbReference>
<dbReference type="STRING" id="946677.SAMN05444484_101296"/>
<evidence type="ECO:0000259" key="10">
    <source>
        <dbReference type="PROSITE" id="PS50893"/>
    </source>
</evidence>
<dbReference type="SUPFAM" id="SSF52540">
    <property type="entry name" value="P-loop containing nucleoside triphosphate hydrolases"/>
    <property type="match status" value="1"/>
</dbReference>
<evidence type="ECO:0000256" key="4">
    <source>
        <dbReference type="ARBA" id="ARBA00022692"/>
    </source>
</evidence>
<dbReference type="InterPro" id="IPR027417">
    <property type="entry name" value="P-loop_NTPase"/>
</dbReference>
<dbReference type="PROSITE" id="PS00211">
    <property type="entry name" value="ABC_TRANSPORTER_1"/>
    <property type="match status" value="1"/>
</dbReference>
<dbReference type="Gene3D" id="1.20.1560.10">
    <property type="entry name" value="ABC transporter type 1, transmembrane domain"/>
    <property type="match status" value="1"/>
</dbReference>
<dbReference type="InterPro" id="IPR036640">
    <property type="entry name" value="ABC1_TM_sf"/>
</dbReference>
<dbReference type="CDD" id="cd18541">
    <property type="entry name" value="ABC_6TM_TmrB_like"/>
    <property type="match status" value="1"/>
</dbReference>
<protein>
    <submittedName>
        <fullName evidence="12">ATP-binding cassette, subfamily B</fullName>
    </submittedName>
</protein>
<dbReference type="GO" id="GO:0016887">
    <property type="term" value="F:ATP hydrolysis activity"/>
    <property type="evidence" value="ECO:0007669"/>
    <property type="project" value="InterPro"/>
</dbReference>
<dbReference type="PROSITE" id="PS50893">
    <property type="entry name" value="ABC_TRANSPORTER_2"/>
    <property type="match status" value="1"/>
</dbReference>
<dbReference type="OrthoDB" id="9780296at2"/>
<feature type="transmembrane region" description="Helical" evidence="9">
    <location>
        <begin position="12"/>
        <end position="34"/>
    </location>
</feature>
<feature type="domain" description="ABC transmembrane type-1" evidence="11">
    <location>
        <begin position="20"/>
        <end position="317"/>
    </location>
</feature>
<accession>A0A1M6XV81</accession>
<dbReference type="PROSITE" id="PS50929">
    <property type="entry name" value="ABC_TM1F"/>
    <property type="match status" value="1"/>
</dbReference>
<dbReference type="EMBL" id="FRBT01000001">
    <property type="protein sequence ID" value="SHL09789.1"/>
    <property type="molecule type" value="Genomic_DNA"/>
</dbReference>
<reference evidence="13" key="1">
    <citation type="submission" date="2016-11" db="EMBL/GenBank/DDBJ databases">
        <authorList>
            <person name="Varghese N."/>
            <person name="Submissions S."/>
        </authorList>
    </citation>
    <scope>NUCLEOTIDE SEQUENCE [LARGE SCALE GENOMIC DNA]</scope>
    <source>
        <strain evidence="13">DSM 24724</strain>
    </source>
</reference>
<dbReference type="InterPro" id="IPR017871">
    <property type="entry name" value="ABC_transporter-like_CS"/>
</dbReference>
<dbReference type="FunFam" id="3.40.50.300:FF:000221">
    <property type="entry name" value="Multidrug ABC transporter ATP-binding protein"/>
    <property type="match status" value="1"/>
</dbReference>
<feature type="transmembrane region" description="Helical" evidence="9">
    <location>
        <begin position="70"/>
        <end position="90"/>
    </location>
</feature>
<evidence type="ECO:0000256" key="2">
    <source>
        <dbReference type="ARBA" id="ARBA00022448"/>
    </source>
</evidence>
<dbReference type="RefSeq" id="WP_068843596.1">
    <property type="nucleotide sequence ID" value="NZ_FRBT01000001.1"/>
</dbReference>
<evidence type="ECO:0000256" key="6">
    <source>
        <dbReference type="ARBA" id="ARBA00022840"/>
    </source>
</evidence>
<dbReference type="AlphaFoldDB" id="A0A1M6XV81"/>
<evidence type="ECO:0000256" key="8">
    <source>
        <dbReference type="ARBA" id="ARBA00023136"/>
    </source>
</evidence>
<feature type="domain" description="ABC transporter" evidence="10">
    <location>
        <begin position="349"/>
        <end position="584"/>
    </location>
</feature>
<dbReference type="Proteomes" id="UP000184028">
    <property type="component" value="Unassembled WGS sequence"/>
</dbReference>
<proteinExistence type="predicted"/>
<comment type="subcellular location">
    <subcellularLocation>
        <location evidence="1">Cell membrane</location>
        <topology evidence="1">Multi-pass membrane protein</topology>
    </subcellularLocation>
</comment>
<keyword evidence="6 12" id="KW-0067">ATP-binding</keyword>
<keyword evidence="13" id="KW-1185">Reference proteome</keyword>
<evidence type="ECO:0000256" key="1">
    <source>
        <dbReference type="ARBA" id="ARBA00004651"/>
    </source>
</evidence>
<organism evidence="12 13">
    <name type="scientific">Flavobacterium chilense</name>
    <dbReference type="NCBI Taxonomy" id="946677"/>
    <lineage>
        <taxon>Bacteria</taxon>
        <taxon>Pseudomonadati</taxon>
        <taxon>Bacteroidota</taxon>
        <taxon>Flavobacteriia</taxon>
        <taxon>Flavobacteriales</taxon>
        <taxon>Flavobacteriaceae</taxon>
        <taxon>Flavobacterium</taxon>
    </lineage>
</organism>
<evidence type="ECO:0000256" key="7">
    <source>
        <dbReference type="ARBA" id="ARBA00022989"/>
    </source>
</evidence>
<keyword evidence="4 9" id="KW-0812">Transmembrane</keyword>
<keyword evidence="5" id="KW-0547">Nucleotide-binding</keyword>
<dbReference type="Pfam" id="PF00005">
    <property type="entry name" value="ABC_tran"/>
    <property type="match status" value="1"/>
</dbReference>
<evidence type="ECO:0000256" key="9">
    <source>
        <dbReference type="SAM" id="Phobius"/>
    </source>
</evidence>
<feature type="transmembrane region" description="Helical" evidence="9">
    <location>
        <begin position="256"/>
        <end position="282"/>
    </location>
</feature>
<dbReference type="GO" id="GO:0015421">
    <property type="term" value="F:ABC-type oligopeptide transporter activity"/>
    <property type="evidence" value="ECO:0007669"/>
    <property type="project" value="TreeGrafter"/>
</dbReference>
<evidence type="ECO:0000256" key="3">
    <source>
        <dbReference type="ARBA" id="ARBA00022475"/>
    </source>
</evidence>
<feature type="transmembrane region" description="Helical" evidence="9">
    <location>
        <begin position="294"/>
        <end position="315"/>
    </location>
</feature>
<dbReference type="InterPro" id="IPR039421">
    <property type="entry name" value="Type_1_exporter"/>
</dbReference>
<evidence type="ECO:0000256" key="5">
    <source>
        <dbReference type="ARBA" id="ARBA00022741"/>
    </source>
</evidence>
<gene>
    <name evidence="12" type="ORF">SAMN05444484_101296</name>
</gene>
<keyword evidence="2" id="KW-0813">Transport</keyword>
<dbReference type="PANTHER" id="PTHR43394">
    <property type="entry name" value="ATP-DEPENDENT PERMEASE MDL1, MITOCHONDRIAL"/>
    <property type="match status" value="1"/>
</dbReference>
<sequence>MKELSYLNKYFIKYKYSFSLGILITIIAQIFSLFTPKLISKSLNAIEKFDKLPQVQQTSQTIIDSYRKDLIHNVLLIIATTIVAGFLTFLMRQTLIVMSRHIEFDLKNEVFKQYEKLSQNFYKQNRTGDLMNRISEDVSKVRMYVGPAVMYTINTFIRFAIVIIYMYNVSPLLTLYTILPLPILSYCIFKLSSEINKRSTTFQQYLSKVSSFSQEIFSGIRVIKAYSLENQHQNNMVALADESKKKSLDLAKVQSLFGPLMIALIGISNLVVIYFGGVMYINGTIPNIGTIAEFILYVNMLTWPVASLGWVSSMVQEAEASQKRLNEFLKIEPEIKNKNENSSDIQGSIAFENVSYTYEDTNIEALKNISFTVKKGETLAILGKTGSGKSTILSLISRLYDVTEGRITIDQNEISTLNLNDLRNNIGIVPQDAFLFSDTIKNNIKFGNQNATDEQVIEAAKNAVVHDNIIAFNKQYDTVLGERGITLSGGQKQRVSIARAIIKNPAILLFDDCLSAVDTETEETILHNLFQICKDKTTIIVSHRVSSAKNADKIIILEDGKIIQQGSHNQLINQEGYYASLYLKQLSEKELL</sequence>
<dbReference type="GO" id="GO:0005886">
    <property type="term" value="C:plasma membrane"/>
    <property type="evidence" value="ECO:0007669"/>
    <property type="project" value="UniProtKB-SubCell"/>
</dbReference>
<dbReference type="InterPro" id="IPR011527">
    <property type="entry name" value="ABC1_TM_dom"/>
</dbReference>
<evidence type="ECO:0000313" key="13">
    <source>
        <dbReference type="Proteomes" id="UP000184028"/>
    </source>
</evidence>
<dbReference type="SMART" id="SM00382">
    <property type="entry name" value="AAA"/>
    <property type="match status" value="1"/>
</dbReference>